<proteinExistence type="predicted"/>
<dbReference type="Proteomes" id="UP001234178">
    <property type="component" value="Unassembled WGS sequence"/>
</dbReference>
<feature type="compositionally biased region" description="Basic and acidic residues" evidence="1">
    <location>
        <begin position="17"/>
        <end position="29"/>
    </location>
</feature>
<feature type="compositionally biased region" description="Basic and acidic residues" evidence="1">
    <location>
        <begin position="1"/>
        <end position="10"/>
    </location>
</feature>
<accession>A0ABQ9ZYA7</accession>
<evidence type="ECO:0000256" key="1">
    <source>
        <dbReference type="SAM" id="MobiDB-lite"/>
    </source>
</evidence>
<keyword evidence="3" id="KW-1185">Reference proteome</keyword>
<gene>
    <name evidence="2" type="ORF">OUZ56_033617</name>
</gene>
<feature type="region of interest" description="Disordered" evidence="1">
    <location>
        <begin position="1"/>
        <end position="29"/>
    </location>
</feature>
<dbReference type="EMBL" id="JAOYFB010000021">
    <property type="protein sequence ID" value="KAK4017798.1"/>
    <property type="molecule type" value="Genomic_DNA"/>
</dbReference>
<evidence type="ECO:0000313" key="3">
    <source>
        <dbReference type="Proteomes" id="UP001234178"/>
    </source>
</evidence>
<protein>
    <submittedName>
        <fullName evidence="2">Uncharacterized protein</fullName>
    </submittedName>
</protein>
<evidence type="ECO:0000313" key="2">
    <source>
        <dbReference type="EMBL" id="KAK4017798.1"/>
    </source>
</evidence>
<name>A0ABQ9ZYA7_9CRUS</name>
<organism evidence="2 3">
    <name type="scientific">Daphnia magna</name>
    <dbReference type="NCBI Taxonomy" id="35525"/>
    <lineage>
        <taxon>Eukaryota</taxon>
        <taxon>Metazoa</taxon>
        <taxon>Ecdysozoa</taxon>
        <taxon>Arthropoda</taxon>
        <taxon>Crustacea</taxon>
        <taxon>Branchiopoda</taxon>
        <taxon>Diplostraca</taxon>
        <taxon>Cladocera</taxon>
        <taxon>Anomopoda</taxon>
        <taxon>Daphniidae</taxon>
        <taxon>Daphnia</taxon>
    </lineage>
</organism>
<reference evidence="2 3" key="1">
    <citation type="journal article" date="2023" name="Nucleic Acids Res.">
        <title>The hologenome of Daphnia magna reveals possible DNA methylation and microbiome-mediated evolution of the host genome.</title>
        <authorList>
            <person name="Chaturvedi A."/>
            <person name="Li X."/>
            <person name="Dhandapani V."/>
            <person name="Marshall H."/>
            <person name="Kissane S."/>
            <person name="Cuenca-Cambronero M."/>
            <person name="Asole G."/>
            <person name="Calvet F."/>
            <person name="Ruiz-Romero M."/>
            <person name="Marangio P."/>
            <person name="Guigo R."/>
            <person name="Rago D."/>
            <person name="Mirbahai L."/>
            <person name="Eastwood N."/>
            <person name="Colbourne J.K."/>
            <person name="Zhou J."/>
            <person name="Mallon E."/>
            <person name="Orsini L."/>
        </authorList>
    </citation>
    <scope>NUCLEOTIDE SEQUENCE [LARGE SCALE GENOMIC DNA]</scope>
    <source>
        <strain evidence="2">LRV0_1</strain>
    </source>
</reference>
<sequence length="87" mass="9993">MTHLRQELKQKSCPVISEKKKGKEVKEEYRRRNRRRIRDCYACIPCMDNWLASLSRGNNANSDTVLAKGLPYGKCVYGRSANSGPIF</sequence>
<comment type="caution">
    <text evidence="2">The sequence shown here is derived from an EMBL/GenBank/DDBJ whole genome shotgun (WGS) entry which is preliminary data.</text>
</comment>